<dbReference type="NCBIfam" id="TIGR03558">
    <property type="entry name" value="oxido_grp_1"/>
    <property type="match status" value="1"/>
</dbReference>
<dbReference type="RefSeq" id="WP_057663967.1">
    <property type="nucleotide sequence ID" value="NZ_LDJH01000006.1"/>
</dbReference>
<feature type="domain" description="Luciferase-like" evidence="3">
    <location>
        <begin position="18"/>
        <end position="301"/>
    </location>
</feature>
<dbReference type="Pfam" id="PF00296">
    <property type="entry name" value="Bac_luciferase"/>
    <property type="match status" value="1"/>
</dbReference>
<name>A0A0R0C3K4_9GAMM</name>
<dbReference type="AlphaFoldDB" id="A0A0R0C3K4"/>
<dbReference type="GO" id="GO:0016705">
    <property type="term" value="F:oxidoreductase activity, acting on paired donors, with incorporation or reduction of molecular oxygen"/>
    <property type="evidence" value="ECO:0007669"/>
    <property type="project" value="InterPro"/>
</dbReference>
<sequence>MTVARIPLSLLDLAPVAQGQEVAAAFAHMGQLAQLADALGYHRYWLAEHHNMPGVASAATSVLIGHLAGLTRRIRVGAGGIMLPNHSPLQVAEQFGTLASLYPGRIDLGLGRAPGTDHATVRALRRYQDQADRFPHDVQELLHYLEPVQPGQSVQAVPGGGIGDGLPVWLLGSSTFGARLAAQLGLPYAFASHFAPDQLEAALALYRSQFRPSARLASPYVIVAMNVVAADTTAQARYLFSSLQQLFVNLQRGAAGKVPAPVDDIDQVWLPHERAGVERALAISAVGDCGQVASAMAAVVQQLQPDELMITANIHDPDARLRSFELAMQAWRSLS</sequence>
<accession>A0A0R0C3K4</accession>
<dbReference type="Proteomes" id="UP000051254">
    <property type="component" value="Unassembled WGS sequence"/>
</dbReference>
<evidence type="ECO:0000259" key="3">
    <source>
        <dbReference type="Pfam" id="PF00296"/>
    </source>
</evidence>
<evidence type="ECO:0000313" key="4">
    <source>
        <dbReference type="EMBL" id="KRG59683.1"/>
    </source>
</evidence>
<evidence type="ECO:0000256" key="1">
    <source>
        <dbReference type="ARBA" id="ARBA00007789"/>
    </source>
</evidence>
<evidence type="ECO:0000256" key="2">
    <source>
        <dbReference type="ARBA" id="ARBA00074555"/>
    </source>
</evidence>
<dbReference type="PANTHER" id="PTHR30137:SF6">
    <property type="entry name" value="LUCIFERASE-LIKE MONOOXYGENASE"/>
    <property type="match status" value="1"/>
</dbReference>
<proteinExistence type="predicted"/>
<dbReference type="EMBL" id="LDJH01000006">
    <property type="protein sequence ID" value="KRG59683.1"/>
    <property type="molecule type" value="Genomic_DNA"/>
</dbReference>
<dbReference type="STRING" id="266128.ABB25_03920"/>
<dbReference type="OrthoDB" id="9780518at2"/>
<keyword evidence="5" id="KW-1185">Reference proteome</keyword>
<dbReference type="InterPro" id="IPR019949">
    <property type="entry name" value="CmoO-like"/>
</dbReference>
<dbReference type="InterPro" id="IPR050766">
    <property type="entry name" value="Bact_Lucif_Oxidored"/>
</dbReference>
<dbReference type="PATRIC" id="fig|266128.3.peg.2439"/>
<dbReference type="InterPro" id="IPR011251">
    <property type="entry name" value="Luciferase-like_dom"/>
</dbReference>
<dbReference type="GO" id="GO:0005829">
    <property type="term" value="C:cytosol"/>
    <property type="evidence" value="ECO:0007669"/>
    <property type="project" value="TreeGrafter"/>
</dbReference>
<protein>
    <recommendedName>
        <fullName evidence="2">Luciferase-like monooxygenase</fullName>
    </recommendedName>
</protein>
<dbReference type="SUPFAM" id="SSF51679">
    <property type="entry name" value="Bacterial luciferase-like"/>
    <property type="match status" value="1"/>
</dbReference>
<dbReference type="CDD" id="cd00347">
    <property type="entry name" value="Flavin_utilizing_monoxygenases"/>
    <property type="match status" value="1"/>
</dbReference>
<dbReference type="FunFam" id="3.20.20.30:FF:000002">
    <property type="entry name" value="LLM class flavin-dependent oxidoreductase"/>
    <property type="match status" value="1"/>
</dbReference>
<dbReference type="Gene3D" id="3.20.20.30">
    <property type="entry name" value="Luciferase-like domain"/>
    <property type="match status" value="1"/>
</dbReference>
<comment type="caution">
    <text evidence="4">The sequence shown here is derived from an EMBL/GenBank/DDBJ whole genome shotgun (WGS) entry which is preliminary data.</text>
</comment>
<gene>
    <name evidence="4" type="ORF">ABB25_03920</name>
</gene>
<evidence type="ECO:0000313" key="5">
    <source>
        <dbReference type="Proteomes" id="UP000051254"/>
    </source>
</evidence>
<dbReference type="InterPro" id="IPR036661">
    <property type="entry name" value="Luciferase-like_sf"/>
</dbReference>
<dbReference type="PANTHER" id="PTHR30137">
    <property type="entry name" value="LUCIFERASE-LIKE MONOOXYGENASE"/>
    <property type="match status" value="1"/>
</dbReference>
<organism evidence="4 5">
    <name type="scientific">Stenotrophomonas koreensis</name>
    <dbReference type="NCBI Taxonomy" id="266128"/>
    <lineage>
        <taxon>Bacteria</taxon>
        <taxon>Pseudomonadati</taxon>
        <taxon>Pseudomonadota</taxon>
        <taxon>Gammaproteobacteria</taxon>
        <taxon>Lysobacterales</taxon>
        <taxon>Lysobacteraceae</taxon>
        <taxon>Stenotrophomonas</taxon>
    </lineage>
</organism>
<comment type="similarity">
    <text evidence="1">To bacterial alkanal monooxygenase alpha and beta chains.</text>
</comment>
<reference evidence="4 5" key="1">
    <citation type="submission" date="2015-05" db="EMBL/GenBank/DDBJ databases">
        <title>Genome sequencing and analysis of members of genus Stenotrophomonas.</title>
        <authorList>
            <person name="Patil P.P."/>
            <person name="Midha S."/>
            <person name="Patil P.B."/>
        </authorList>
    </citation>
    <scope>NUCLEOTIDE SEQUENCE [LARGE SCALE GENOMIC DNA]</scope>
    <source>
        <strain evidence="4 5">DSM 17805</strain>
    </source>
</reference>